<dbReference type="Pfam" id="PF04773">
    <property type="entry name" value="FecR"/>
    <property type="match status" value="1"/>
</dbReference>
<dbReference type="InterPro" id="IPR012373">
    <property type="entry name" value="Ferrdict_sens_TM"/>
</dbReference>
<name>A0A7K1UD50_9BACT</name>
<proteinExistence type="predicted"/>
<evidence type="ECO:0000256" key="1">
    <source>
        <dbReference type="SAM" id="Phobius"/>
    </source>
</evidence>
<comment type="caution">
    <text evidence="4">The sequence shown here is derived from an EMBL/GenBank/DDBJ whole genome shotgun (WGS) entry which is preliminary data.</text>
</comment>
<evidence type="ECO:0000259" key="3">
    <source>
        <dbReference type="Pfam" id="PF16344"/>
    </source>
</evidence>
<dbReference type="Gene3D" id="2.60.120.1440">
    <property type="match status" value="1"/>
</dbReference>
<reference evidence="4 5" key="1">
    <citation type="submission" date="2019-12" db="EMBL/GenBank/DDBJ databases">
        <title>Chitinophaga sp. strain ysch24 (GDMCC 1.1355), whole genome shotgun sequence.</title>
        <authorList>
            <person name="Zhang X."/>
        </authorList>
    </citation>
    <scope>NUCLEOTIDE SEQUENCE [LARGE SCALE GENOMIC DNA]</scope>
    <source>
        <strain evidence="5">ysch24</strain>
    </source>
</reference>
<dbReference type="AlphaFoldDB" id="A0A7K1UD50"/>
<protein>
    <submittedName>
        <fullName evidence="4">DUF4974 domain-containing protein</fullName>
    </submittedName>
</protein>
<organism evidence="4 5">
    <name type="scientific">Chitinophaga tropicalis</name>
    <dbReference type="NCBI Taxonomy" id="2683588"/>
    <lineage>
        <taxon>Bacteria</taxon>
        <taxon>Pseudomonadati</taxon>
        <taxon>Bacteroidota</taxon>
        <taxon>Chitinophagia</taxon>
        <taxon>Chitinophagales</taxon>
        <taxon>Chitinophagaceae</taxon>
        <taxon>Chitinophaga</taxon>
    </lineage>
</organism>
<dbReference type="Pfam" id="PF16344">
    <property type="entry name" value="FecR_C"/>
    <property type="match status" value="1"/>
</dbReference>
<gene>
    <name evidence="4" type="ORF">GO493_28860</name>
</gene>
<keyword evidence="1" id="KW-0812">Transmembrane</keyword>
<dbReference type="InterPro" id="IPR006860">
    <property type="entry name" value="FecR"/>
</dbReference>
<dbReference type="PANTHER" id="PTHR30273">
    <property type="entry name" value="PERIPLASMIC SIGNAL SENSOR AND SIGMA FACTOR ACTIVATOR FECR-RELATED"/>
    <property type="match status" value="1"/>
</dbReference>
<dbReference type="PANTHER" id="PTHR30273:SF2">
    <property type="entry name" value="PROTEIN FECR"/>
    <property type="match status" value="1"/>
</dbReference>
<feature type="domain" description="Protein FecR C-terminal" evidence="3">
    <location>
        <begin position="274"/>
        <end position="341"/>
    </location>
</feature>
<dbReference type="Proteomes" id="UP000461730">
    <property type="component" value="Unassembled WGS sequence"/>
</dbReference>
<dbReference type="GO" id="GO:0016989">
    <property type="term" value="F:sigma factor antagonist activity"/>
    <property type="evidence" value="ECO:0007669"/>
    <property type="project" value="TreeGrafter"/>
</dbReference>
<feature type="transmembrane region" description="Helical" evidence="1">
    <location>
        <begin position="77"/>
        <end position="96"/>
    </location>
</feature>
<accession>A0A7K1UD50</accession>
<evidence type="ECO:0000313" key="5">
    <source>
        <dbReference type="Proteomes" id="UP000461730"/>
    </source>
</evidence>
<dbReference type="InterPro" id="IPR032508">
    <property type="entry name" value="FecR_C"/>
</dbReference>
<keyword evidence="1" id="KW-1133">Transmembrane helix</keyword>
<sequence>MDRHQFRLFLKRYAENKCTPEEIVLIDHWYELIGDDVALSSMQENEWAHTEERLWQKISASALQPAAPAKRFRMTPLRWAAAAAISGVIIAGALFFSHNRPMTAEQIYAAAGDTHFTEATNNTASSRRIRLEDGTVIILYPGAAMKYPQHFNTTRREVYLKGKAMFDVEKDANRPFYVYSAHLVTHVLGTSFTIDPDKDGGQIQVSVHNGRVEIYEQHTSVAVKQNAGNSGVILTPNQRVIYRQSESSFETTLVEAPEPVVTQNNETGDTGISLQFSDDPISMVINALEKYYGVEIVVDNENLYNCPFTGALTQQGLYEKLAVVCQSVGASYEIKGTRILIRGKGCN</sequence>
<feature type="domain" description="FecR protein" evidence="2">
    <location>
        <begin position="123"/>
        <end position="213"/>
    </location>
</feature>
<evidence type="ECO:0000313" key="4">
    <source>
        <dbReference type="EMBL" id="MVT12301.1"/>
    </source>
</evidence>
<dbReference type="Gene3D" id="3.55.50.30">
    <property type="match status" value="1"/>
</dbReference>
<dbReference type="PIRSF" id="PIRSF018266">
    <property type="entry name" value="FecR"/>
    <property type="match status" value="1"/>
</dbReference>
<evidence type="ECO:0000259" key="2">
    <source>
        <dbReference type="Pfam" id="PF04773"/>
    </source>
</evidence>
<dbReference type="RefSeq" id="WP_157309720.1">
    <property type="nucleotide sequence ID" value="NZ_WRXN01000022.1"/>
</dbReference>
<keyword evidence="5" id="KW-1185">Reference proteome</keyword>
<keyword evidence="1" id="KW-0472">Membrane</keyword>
<dbReference type="EMBL" id="WRXN01000022">
    <property type="protein sequence ID" value="MVT12301.1"/>
    <property type="molecule type" value="Genomic_DNA"/>
</dbReference>